<sequence>MNFLTLPYLKDTFGLFVGGFGIEILKQIDWLKNSNIFYWGDIDAQGFQILSQIRSYFPHTKSVMMDFKTLNLFQQFIVSGTPTNTNIDFSEFDR</sequence>
<organism evidence="2 3">
    <name type="scientific">Candidatus Methanoperedens nitratireducens</name>
    <dbReference type="NCBI Taxonomy" id="1392998"/>
    <lineage>
        <taxon>Archaea</taxon>
        <taxon>Methanobacteriati</taxon>
        <taxon>Methanobacteriota</taxon>
        <taxon>Stenosarchaea group</taxon>
        <taxon>Methanomicrobia</taxon>
        <taxon>Methanosarcinales</taxon>
        <taxon>ANME-2 cluster</taxon>
        <taxon>Candidatus Methanoperedentaceae</taxon>
        <taxon>Candidatus Methanoperedens</taxon>
    </lineage>
</organism>
<comment type="caution">
    <text evidence="2">The sequence shown here is derived from an EMBL/GenBank/DDBJ whole genome shotgun (WGS) entry which is preliminary data.</text>
</comment>
<gene>
    <name evidence="2" type="ORF">MPEBLZ_00678</name>
</gene>
<protein>
    <recommendedName>
        <fullName evidence="1">Wadjet protein JetD C-terminal domain-containing protein</fullName>
    </recommendedName>
</protein>
<dbReference type="Proteomes" id="UP000050360">
    <property type="component" value="Unassembled WGS sequence"/>
</dbReference>
<evidence type="ECO:0000259" key="1">
    <source>
        <dbReference type="Pfam" id="PF09983"/>
    </source>
</evidence>
<dbReference type="Pfam" id="PF09983">
    <property type="entry name" value="JetD_C"/>
    <property type="match status" value="1"/>
</dbReference>
<dbReference type="AlphaFoldDB" id="A0A0P8A8W1"/>
<proteinExistence type="predicted"/>
<evidence type="ECO:0000313" key="3">
    <source>
        <dbReference type="Proteomes" id="UP000050360"/>
    </source>
</evidence>
<dbReference type="InterPro" id="IPR024534">
    <property type="entry name" value="JetD_C"/>
</dbReference>
<evidence type="ECO:0000313" key="2">
    <source>
        <dbReference type="EMBL" id="KPQ44713.1"/>
    </source>
</evidence>
<dbReference type="EMBL" id="LKCM01000061">
    <property type="protein sequence ID" value="KPQ44713.1"/>
    <property type="molecule type" value="Genomic_DNA"/>
</dbReference>
<feature type="domain" description="Wadjet protein JetD C-terminal" evidence="1">
    <location>
        <begin position="2"/>
        <end position="79"/>
    </location>
</feature>
<reference evidence="2 3" key="1">
    <citation type="submission" date="2015-09" db="EMBL/GenBank/DDBJ databases">
        <title>A metagenomics-based metabolic model of nitrate-dependent anaerobic oxidation of methane by Methanoperedens-like archaea.</title>
        <authorList>
            <person name="Arshad A."/>
            <person name="Speth D.R."/>
            <person name="De Graaf R.M."/>
            <person name="Op Den Camp H.J."/>
            <person name="Jetten M.S."/>
            <person name="Welte C.U."/>
        </authorList>
    </citation>
    <scope>NUCLEOTIDE SEQUENCE [LARGE SCALE GENOMIC DNA]</scope>
</reference>
<name>A0A0P8A8W1_9EURY</name>
<accession>A0A0P8A8W1</accession>